<name>A0A2J6QBT6_9HELO</name>
<dbReference type="EMBL" id="KZ613474">
    <property type="protein sequence ID" value="PMD23729.1"/>
    <property type="molecule type" value="Genomic_DNA"/>
</dbReference>
<evidence type="ECO:0000256" key="2">
    <source>
        <dbReference type="SAM" id="Phobius"/>
    </source>
</evidence>
<keyword evidence="2" id="KW-0812">Transmembrane</keyword>
<dbReference type="Proteomes" id="UP000235672">
    <property type="component" value="Unassembled WGS sequence"/>
</dbReference>
<gene>
    <name evidence="3" type="ORF">NA56DRAFT_47266</name>
</gene>
<feature type="region of interest" description="Disordered" evidence="1">
    <location>
        <begin position="1"/>
        <end position="27"/>
    </location>
</feature>
<sequence>MPSSDETTQRRSSASRPPRPVPSRLQNVRVEINQLFSGRSSVRLPRSLSPESPKTPRLALGLQNLPSTRIHIPYLNRTSSTDSSRSTRPNTAVPRPARDPTSFSSRPITPRARQEETQNSPTTTFPPQVRRSSGRRFVGDPAELHLAELAHVERRRRRHKSKNRRAERRCGPKIKNRKIRQKILSCFVSGLFLTLILTVYLALALSNRNESQEFHVLLILIILVTTIFFCHALIRLCMMIMHPPSDDLENRNLRSMIGPGGYANPVVPIRVALARDEEAAGIESEATKLPPPAYGLWRESVRVDPNRIFWQRNEEAALERQNSTSRSEDRPSTAHRPPSYISEDGVDYVIEAAPRSIAPTTDVPLPLHPSERG</sequence>
<protein>
    <submittedName>
        <fullName evidence="3">Uncharacterized protein</fullName>
    </submittedName>
</protein>
<keyword evidence="4" id="KW-1185">Reference proteome</keyword>
<keyword evidence="2" id="KW-0472">Membrane</keyword>
<evidence type="ECO:0000256" key="1">
    <source>
        <dbReference type="SAM" id="MobiDB-lite"/>
    </source>
</evidence>
<feature type="transmembrane region" description="Helical" evidence="2">
    <location>
        <begin position="183"/>
        <end position="202"/>
    </location>
</feature>
<organism evidence="3 4">
    <name type="scientific">Hyaloscypha hepaticicola</name>
    <dbReference type="NCBI Taxonomy" id="2082293"/>
    <lineage>
        <taxon>Eukaryota</taxon>
        <taxon>Fungi</taxon>
        <taxon>Dikarya</taxon>
        <taxon>Ascomycota</taxon>
        <taxon>Pezizomycotina</taxon>
        <taxon>Leotiomycetes</taxon>
        <taxon>Helotiales</taxon>
        <taxon>Hyaloscyphaceae</taxon>
        <taxon>Hyaloscypha</taxon>
    </lineage>
</organism>
<feature type="region of interest" description="Disordered" evidence="1">
    <location>
        <begin position="316"/>
        <end position="373"/>
    </location>
</feature>
<evidence type="ECO:0000313" key="4">
    <source>
        <dbReference type="Proteomes" id="UP000235672"/>
    </source>
</evidence>
<dbReference type="OrthoDB" id="5417811at2759"/>
<reference evidence="3 4" key="1">
    <citation type="submission" date="2016-05" db="EMBL/GenBank/DDBJ databases">
        <title>A degradative enzymes factory behind the ericoid mycorrhizal symbiosis.</title>
        <authorList>
            <consortium name="DOE Joint Genome Institute"/>
            <person name="Martino E."/>
            <person name="Morin E."/>
            <person name="Grelet G."/>
            <person name="Kuo A."/>
            <person name="Kohler A."/>
            <person name="Daghino S."/>
            <person name="Barry K."/>
            <person name="Choi C."/>
            <person name="Cichocki N."/>
            <person name="Clum A."/>
            <person name="Copeland A."/>
            <person name="Hainaut M."/>
            <person name="Haridas S."/>
            <person name="Labutti K."/>
            <person name="Lindquist E."/>
            <person name="Lipzen A."/>
            <person name="Khouja H.-R."/>
            <person name="Murat C."/>
            <person name="Ohm R."/>
            <person name="Olson A."/>
            <person name="Spatafora J."/>
            <person name="Veneault-Fourrey C."/>
            <person name="Henrissat B."/>
            <person name="Grigoriev I."/>
            <person name="Martin F."/>
            <person name="Perotto S."/>
        </authorList>
    </citation>
    <scope>NUCLEOTIDE SEQUENCE [LARGE SCALE GENOMIC DNA]</scope>
    <source>
        <strain evidence="3 4">UAMH 7357</strain>
    </source>
</reference>
<feature type="compositionally biased region" description="Low complexity" evidence="1">
    <location>
        <begin position="43"/>
        <end position="52"/>
    </location>
</feature>
<proteinExistence type="predicted"/>
<dbReference type="AlphaFoldDB" id="A0A2J6QBT6"/>
<feature type="compositionally biased region" description="Polar residues" evidence="1">
    <location>
        <begin position="117"/>
        <end position="126"/>
    </location>
</feature>
<keyword evidence="2" id="KW-1133">Transmembrane helix</keyword>
<feature type="region of interest" description="Disordered" evidence="1">
    <location>
        <begin position="43"/>
        <end position="136"/>
    </location>
</feature>
<evidence type="ECO:0000313" key="3">
    <source>
        <dbReference type="EMBL" id="PMD23729.1"/>
    </source>
</evidence>
<accession>A0A2J6QBT6</accession>
<feature type="compositionally biased region" description="Low complexity" evidence="1">
    <location>
        <begin position="77"/>
        <end position="88"/>
    </location>
</feature>
<feature type="transmembrane region" description="Helical" evidence="2">
    <location>
        <begin position="214"/>
        <end position="234"/>
    </location>
</feature>